<organism evidence="1 2">
    <name type="scientific">Fimbriimonas ginsengisoli Gsoil 348</name>
    <dbReference type="NCBI Taxonomy" id="661478"/>
    <lineage>
        <taxon>Bacteria</taxon>
        <taxon>Bacillati</taxon>
        <taxon>Armatimonadota</taxon>
        <taxon>Fimbriimonadia</taxon>
        <taxon>Fimbriimonadales</taxon>
        <taxon>Fimbriimonadaceae</taxon>
        <taxon>Fimbriimonas</taxon>
    </lineage>
</organism>
<evidence type="ECO:0000313" key="2">
    <source>
        <dbReference type="Proteomes" id="UP000027982"/>
    </source>
</evidence>
<accession>A0A068NVU2</accession>
<keyword evidence="2" id="KW-1185">Reference proteome</keyword>
<proteinExistence type="predicted"/>
<dbReference type="Proteomes" id="UP000027982">
    <property type="component" value="Chromosome"/>
</dbReference>
<name>A0A068NVU2_FIMGI</name>
<dbReference type="RefSeq" id="WP_158409204.1">
    <property type="nucleotide sequence ID" value="NZ_CP007139.1"/>
</dbReference>
<gene>
    <name evidence="1" type="ORF">OP10G_2356</name>
</gene>
<dbReference type="KEGG" id="fgi:OP10G_2356"/>
<dbReference type="HOGENOM" id="CLU_3183940_0_0_0"/>
<evidence type="ECO:0000313" key="1">
    <source>
        <dbReference type="EMBL" id="AIE85724.1"/>
    </source>
</evidence>
<reference evidence="1 2" key="1">
    <citation type="journal article" date="2014" name="PLoS ONE">
        <title>The first complete genome sequence of the class fimbriimonadia in the phylum armatimonadetes.</title>
        <authorList>
            <person name="Hu Z.Y."/>
            <person name="Wang Y.Z."/>
            <person name="Im W.T."/>
            <person name="Wang S.Y."/>
            <person name="Zhao G.P."/>
            <person name="Zheng H.J."/>
            <person name="Quan Z.X."/>
        </authorList>
    </citation>
    <scope>NUCLEOTIDE SEQUENCE [LARGE SCALE GENOMIC DNA]</scope>
    <source>
        <strain evidence="1">Gsoil 348</strain>
    </source>
</reference>
<dbReference type="STRING" id="661478.OP10G_2356"/>
<protein>
    <submittedName>
        <fullName evidence="1">Uncharacterized protein</fullName>
    </submittedName>
</protein>
<sequence length="46" mass="5128">MVKAAIPANESLRLETLAQYHVLDTLNELDVNQFKNLNDTFGHSVG</sequence>
<dbReference type="AlphaFoldDB" id="A0A068NVU2"/>
<dbReference type="EMBL" id="CP007139">
    <property type="protein sequence ID" value="AIE85724.1"/>
    <property type="molecule type" value="Genomic_DNA"/>
</dbReference>